<dbReference type="EMBL" id="FNAI01000004">
    <property type="protein sequence ID" value="SDE13198.1"/>
    <property type="molecule type" value="Genomic_DNA"/>
</dbReference>
<dbReference type="InterPro" id="IPR046357">
    <property type="entry name" value="PPIase_dom_sf"/>
</dbReference>
<dbReference type="SUPFAM" id="SSF54534">
    <property type="entry name" value="FKBP-like"/>
    <property type="match status" value="1"/>
</dbReference>
<protein>
    <recommendedName>
        <fullName evidence="6">Peptidyl-prolyl cis-trans isomerase</fullName>
        <ecNumber evidence="6">5.2.1.8</ecNumber>
    </recommendedName>
</protein>
<comment type="catalytic activity">
    <reaction evidence="1 5 6">
        <text>[protein]-peptidylproline (omega=180) = [protein]-peptidylproline (omega=0)</text>
        <dbReference type="Rhea" id="RHEA:16237"/>
        <dbReference type="Rhea" id="RHEA-COMP:10747"/>
        <dbReference type="Rhea" id="RHEA-COMP:10748"/>
        <dbReference type="ChEBI" id="CHEBI:83833"/>
        <dbReference type="ChEBI" id="CHEBI:83834"/>
        <dbReference type="EC" id="5.2.1.8"/>
    </reaction>
</comment>
<proteinExistence type="inferred from homology"/>
<dbReference type="PROSITE" id="PS51257">
    <property type="entry name" value="PROKAR_LIPOPROTEIN"/>
    <property type="match status" value="1"/>
</dbReference>
<dbReference type="GO" id="GO:0003755">
    <property type="term" value="F:peptidyl-prolyl cis-trans isomerase activity"/>
    <property type="evidence" value="ECO:0007669"/>
    <property type="project" value="UniProtKB-UniRule"/>
</dbReference>
<keyword evidence="10" id="KW-1185">Reference proteome</keyword>
<dbReference type="Proteomes" id="UP000199072">
    <property type="component" value="Unassembled WGS sequence"/>
</dbReference>
<dbReference type="Pfam" id="PF00254">
    <property type="entry name" value="FKBP_C"/>
    <property type="match status" value="1"/>
</dbReference>
<feature type="chain" id="PRO_5011557311" description="Peptidyl-prolyl cis-trans isomerase" evidence="7">
    <location>
        <begin position="28"/>
        <end position="164"/>
    </location>
</feature>
<dbReference type="STRING" id="1391627.SAMN05216464_10465"/>
<sequence>MKTATRLYNIRIKNIILLAFVCLTALASCNRGPSAGMVQQARIDDSLIRVYLANNPMIKAVKDPSGIYYQIKKQGTGAYPTVNSTVTVNYVGKLIEGPQFDAANGYSSPLSRLVKGWQIGIPHLKEGGNILLIVPSALGYGAAGGGPIPENAILVFDIDLVSAK</sequence>
<evidence type="ECO:0000313" key="10">
    <source>
        <dbReference type="Proteomes" id="UP000199072"/>
    </source>
</evidence>
<evidence type="ECO:0000259" key="8">
    <source>
        <dbReference type="PROSITE" id="PS50059"/>
    </source>
</evidence>
<feature type="domain" description="PPIase FKBP-type" evidence="8">
    <location>
        <begin position="83"/>
        <end position="164"/>
    </location>
</feature>
<comment type="similarity">
    <text evidence="2 6">Belongs to the FKBP-type PPIase family.</text>
</comment>
<reference evidence="9 10" key="1">
    <citation type="submission" date="2016-10" db="EMBL/GenBank/DDBJ databases">
        <authorList>
            <person name="de Groot N.N."/>
        </authorList>
    </citation>
    <scope>NUCLEOTIDE SEQUENCE [LARGE SCALE GENOMIC DNA]</scope>
    <source>
        <strain evidence="9 10">47C3B</strain>
    </source>
</reference>
<evidence type="ECO:0000256" key="7">
    <source>
        <dbReference type="SAM" id="SignalP"/>
    </source>
</evidence>
<keyword evidence="4 5" id="KW-0413">Isomerase</keyword>
<feature type="signal peptide" evidence="7">
    <location>
        <begin position="1"/>
        <end position="27"/>
    </location>
</feature>
<evidence type="ECO:0000313" key="9">
    <source>
        <dbReference type="EMBL" id="SDE13198.1"/>
    </source>
</evidence>
<evidence type="ECO:0000256" key="6">
    <source>
        <dbReference type="RuleBase" id="RU003915"/>
    </source>
</evidence>
<dbReference type="InterPro" id="IPR001179">
    <property type="entry name" value="PPIase_FKBP_dom"/>
</dbReference>
<dbReference type="EC" id="5.2.1.8" evidence="6"/>
<dbReference type="PANTHER" id="PTHR43811">
    <property type="entry name" value="FKBP-TYPE PEPTIDYL-PROLYL CIS-TRANS ISOMERASE FKPA"/>
    <property type="match status" value="1"/>
</dbReference>
<dbReference type="RefSeq" id="WP_091148979.1">
    <property type="nucleotide sequence ID" value="NZ_FNAI01000004.1"/>
</dbReference>
<evidence type="ECO:0000256" key="2">
    <source>
        <dbReference type="ARBA" id="ARBA00006577"/>
    </source>
</evidence>
<name>A0A1G7AE28_9SPHI</name>
<evidence type="ECO:0000256" key="3">
    <source>
        <dbReference type="ARBA" id="ARBA00023110"/>
    </source>
</evidence>
<organism evidence="9 10">
    <name type="scientific">Mucilaginibacter pineti</name>
    <dbReference type="NCBI Taxonomy" id="1391627"/>
    <lineage>
        <taxon>Bacteria</taxon>
        <taxon>Pseudomonadati</taxon>
        <taxon>Bacteroidota</taxon>
        <taxon>Sphingobacteriia</taxon>
        <taxon>Sphingobacteriales</taxon>
        <taxon>Sphingobacteriaceae</taxon>
        <taxon>Mucilaginibacter</taxon>
    </lineage>
</organism>
<dbReference type="PROSITE" id="PS50059">
    <property type="entry name" value="FKBP_PPIASE"/>
    <property type="match status" value="1"/>
</dbReference>
<dbReference type="AlphaFoldDB" id="A0A1G7AE28"/>
<keyword evidence="7" id="KW-0732">Signal</keyword>
<dbReference type="Gene3D" id="3.10.50.40">
    <property type="match status" value="1"/>
</dbReference>
<evidence type="ECO:0000256" key="4">
    <source>
        <dbReference type="ARBA" id="ARBA00023235"/>
    </source>
</evidence>
<dbReference type="OrthoDB" id="669809at2"/>
<dbReference type="PANTHER" id="PTHR43811:SF19">
    <property type="entry name" value="39 KDA FK506-BINDING NUCLEAR PROTEIN"/>
    <property type="match status" value="1"/>
</dbReference>
<accession>A0A1G7AE28</accession>
<evidence type="ECO:0000256" key="5">
    <source>
        <dbReference type="PROSITE-ProRule" id="PRU00277"/>
    </source>
</evidence>
<gene>
    <name evidence="9" type="ORF">SAMN05216464_10465</name>
</gene>
<evidence type="ECO:0000256" key="1">
    <source>
        <dbReference type="ARBA" id="ARBA00000971"/>
    </source>
</evidence>
<keyword evidence="3 5" id="KW-0697">Rotamase</keyword>